<dbReference type="Gene3D" id="1.10.287.1490">
    <property type="match status" value="1"/>
</dbReference>
<keyword evidence="4" id="KW-1185">Reference proteome</keyword>
<keyword evidence="1" id="KW-0175">Coiled coil</keyword>
<evidence type="ECO:0000313" key="4">
    <source>
        <dbReference type="Proteomes" id="UP000523000"/>
    </source>
</evidence>
<reference evidence="3 4" key="1">
    <citation type="submission" date="2020-08" db="EMBL/GenBank/DDBJ databases">
        <title>Sequencing the genomes of 1000 actinobacteria strains.</title>
        <authorList>
            <person name="Klenk H.-P."/>
        </authorList>
    </citation>
    <scope>NUCLEOTIDE SEQUENCE [LARGE SCALE GENOMIC DNA]</scope>
    <source>
        <strain evidence="3 4">DSM 22826</strain>
    </source>
</reference>
<dbReference type="Pfam" id="PF24481">
    <property type="entry name" value="CT398_CC"/>
    <property type="match status" value="1"/>
</dbReference>
<dbReference type="InterPro" id="IPR056003">
    <property type="entry name" value="CT398_CC_hairpin"/>
</dbReference>
<feature type="coiled-coil region" evidence="1">
    <location>
        <begin position="114"/>
        <end position="152"/>
    </location>
</feature>
<feature type="domain" description="CT398-like coiled coil hairpin" evidence="2">
    <location>
        <begin position="15"/>
        <end position="194"/>
    </location>
</feature>
<accession>A0A839QN54</accession>
<protein>
    <recommendedName>
        <fullName evidence="2">CT398-like coiled coil hairpin domain-containing protein</fullName>
    </recommendedName>
</protein>
<dbReference type="RefSeq" id="WP_183512887.1">
    <property type="nucleotide sequence ID" value="NZ_BAABGK010000018.1"/>
</dbReference>
<name>A0A839QN54_9MICC</name>
<sequence>MAKAPQSEQHRLLELQALDSKVVKLSREAHALQHDADISTAAAAAVEAQKVQRAAADMLADAASRLKDSEHEVETLTTRIDKNRTRYESGAGSAKDLVSMEHELVNMAERKGLLEDAELELMEAVEAATAARDEATAAHAAATAELNALEDARDVKLGEINKHKTELATERLALTGSLDSGLLAIYEKRRAQYGIGAARLFRGISEGSGMALAAGDLAEIKSKADDEIVFCPDSSCILVRSAEWNA</sequence>
<evidence type="ECO:0000313" key="3">
    <source>
        <dbReference type="EMBL" id="MBB2997337.1"/>
    </source>
</evidence>
<evidence type="ECO:0000259" key="2">
    <source>
        <dbReference type="Pfam" id="PF24481"/>
    </source>
</evidence>
<proteinExistence type="predicted"/>
<dbReference type="Proteomes" id="UP000523000">
    <property type="component" value="Unassembled WGS sequence"/>
</dbReference>
<organism evidence="3 4">
    <name type="scientific">Paeniglutamicibacter cryotolerans</name>
    <dbReference type="NCBI Taxonomy" id="670079"/>
    <lineage>
        <taxon>Bacteria</taxon>
        <taxon>Bacillati</taxon>
        <taxon>Actinomycetota</taxon>
        <taxon>Actinomycetes</taxon>
        <taxon>Micrococcales</taxon>
        <taxon>Micrococcaceae</taxon>
        <taxon>Paeniglutamicibacter</taxon>
    </lineage>
</organism>
<dbReference type="AlphaFoldDB" id="A0A839QN54"/>
<gene>
    <name evidence="3" type="ORF">E9229_003584</name>
</gene>
<dbReference type="EMBL" id="JACHVS010000002">
    <property type="protein sequence ID" value="MBB2997337.1"/>
    <property type="molecule type" value="Genomic_DNA"/>
</dbReference>
<comment type="caution">
    <text evidence="3">The sequence shown here is derived from an EMBL/GenBank/DDBJ whole genome shotgun (WGS) entry which is preliminary data.</text>
</comment>
<evidence type="ECO:0000256" key="1">
    <source>
        <dbReference type="SAM" id="Coils"/>
    </source>
</evidence>